<dbReference type="Proteomes" id="UP000308802">
    <property type="component" value="Unassembled WGS sequence"/>
</dbReference>
<feature type="region of interest" description="Disordered" evidence="1">
    <location>
        <begin position="302"/>
        <end position="519"/>
    </location>
</feature>
<dbReference type="AlphaFoldDB" id="A0A4S8Z8N7"/>
<feature type="compositionally biased region" description="Basic and acidic residues" evidence="1">
    <location>
        <begin position="309"/>
        <end position="324"/>
    </location>
</feature>
<accession>A0A4S8Z8N7</accession>
<dbReference type="PANTHER" id="PTHR39611">
    <property type="entry name" value="HYDROXYPROLINE-RICH GLYCOPROTEIN DZ-HRGP-RELATED"/>
    <property type="match status" value="1"/>
</dbReference>
<dbReference type="InterPro" id="IPR055936">
    <property type="entry name" value="DUF7514"/>
</dbReference>
<name>A0A4S8Z8N7_AURPU</name>
<evidence type="ECO:0000256" key="1">
    <source>
        <dbReference type="SAM" id="MobiDB-lite"/>
    </source>
</evidence>
<feature type="domain" description="DUF7514" evidence="2">
    <location>
        <begin position="18"/>
        <end position="195"/>
    </location>
</feature>
<sequence length="519" mass="58964">MASPQSEAEQKEAYQYWGYLFKQDRTGTDMLKNLLRGLHKTIVSRSINNTCFQLTPPQTTTIEASESPDITPSQIAHFYRAVNGNYDPLFLSTPPSTIAFIYKNLGCLHSLQPLANLGDRYADPVVPALKVEGWIMWQTVQLLLGPDEHSEFLRQAVHKWDVKNPDTGESFPKILPRSCFPPHPDTSMVEWYEGMSSRLRREAEEQERIRVHPIEDRPDTPNNSKHHRKISRYSDNALTDDESPDHKNFAIAYFRDPLFRTVDGRPGVARNGSRRRPPLSPRDSFVHRSKTVASAFGNVIKNVGSPHLWDGHAAAKEKEKEKDKDHRRRKSLPDKHHHQDLDDDEDRPRQYSRRGSAQETPPEHHHSHHTHHTDTSSRRPSPTYHDPTSRHRRPHGPTSPREYFPPVDDEVNMHRSNSGTYLKPRSTSPQKSGFMPSVSPLFATHIAREGHRTSSRSRPPSGRSPERPEVPRQPGDGSGSDVGSNRGSTRGARPRVARFSETPAAGVSGRKYPVESAYR</sequence>
<dbReference type="Pfam" id="PF24355">
    <property type="entry name" value="DUF7514"/>
    <property type="match status" value="1"/>
</dbReference>
<feature type="compositionally biased region" description="Basic and acidic residues" evidence="1">
    <location>
        <begin position="202"/>
        <end position="219"/>
    </location>
</feature>
<gene>
    <name evidence="3" type="ORF">D6D19_10005</name>
</gene>
<feature type="compositionally biased region" description="Polar residues" evidence="1">
    <location>
        <begin position="414"/>
        <end position="431"/>
    </location>
</feature>
<evidence type="ECO:0000313" key="4">
    <source>
        <dbReference type="Proteomes" id="UP000308802"/>
    </source>
</evidence>
<evidence type="ECO:0000259" key="2">
    <source>
        <dbReference type="Pfam" id="PF24355"/>
    </source>
</evidence>
<feature type="region of interest" description="Disordered" evidence="1">
    <location>
        <begin position="261"/>
        <end position="286"/>
    </location>
</feature>
<organism evidence="3 4">
    <name type="scientific">Aureobasidium pullulans</name>
    <name type="common">Black yeast</name>
    <name type="synonym">Pullularia pullulans</name>
    <dbReference type="NCBI Taxonomy" id="5580"/>
    <lineage>
        <taxon>Eukaryota</taxon>
        <taxon>Fungi</taxon>
        <taxon>Dikarya</taxon>
        <taxon>Ascomycota</taxon>
        <taxon>Pezizomycotina</taxon>
        <taxon>Dothideomycetes</taxon>
        <taxon>Dothideomycetidae</taxon>
        <taxon>Dothideales</taxon>
        <taxon>Saccotheciaceae</taxon>
        <taxon>Aureobasidium</taxon>
    </lineage>
</organism>
<feature type="region of interest" description="Disordered" evidence="1">
    <location>
        <begin position="202"/>
        <end position="242"/>
    </location>
</feature>
<proteinExistence type="predicted"/>
<reference evidence="3 4" key="1">
    <citation type="submission" date="2018-10" db="EMBL/GenBank/DDBJ databases">
        <title>Fifty Aureobasidium pullulans genomes reveal a recombining polyextremotolerant generalist.</title>
        <authorList>
            <person name="Gostincar C."/>
            <person name="Turk M."/>
            <person name="Zajc J."/>
            <person name="Gunde-Cimerman N."/>
        </authorList>
    </citation>
    <scope>NUCLEOTIDE SEQUENCE [LARGE SCALE GENOMIC DNA]</scope>
    <source>
        <strain evidence="3 4">EXF-10659</strain>
    </source>
</reference>
<protein>
    <recommendedName>
        <fullName evidence="2">DUF7514 domain-containing protein</fullName>
    </recommendedName>
</protein>
<dbReference type="PANTHER" id="PTHR39611:SF2">
    <property type="entry name" value="HYDROXYPROLINE-RICH GLYCOPROTEIN DZ-HRGP"/>
    <property type="match status" value="1"/>
</dbReference>
<feature type="compositionally biased region" description="Basic and acidic residues" evidence="1">
    <location>
        <begin position="331"/>
        <end position="340"/>
    </location>
</feature>
<evidence type="ECO:0000313" key="3">
    <source>
        <dbReference type="EMBL" id="THW61138.1"/>
    </source>
</evidence>
<comment type="caution">
    <text evidence="3">The sequence shown here is derived from an EMBL/GenBank/DDBJ whole genome shotgun (WGS) entry which is preliminary data.</text>
</comment>
<dbReference type="EMBL" id="QZAO01000650">
    <property type="protein sequence ID" value="THW61138.1"/>
    <property type="molecule type" value="Genomic_DNA"/>
</dbReference>